<dbReference type="SUPFAM" id="SSF53649">
    <property type="entry name" value="Alkaline phosphatase-like"/>
    <property type="match status" value="1"/>
</dbReference>
<dbReference type="UniPathway" id="UPA00196"/>
<evidence type="ECO:0000256" key="1">
    <source>
        <dbReference type="ARBA" id="ARBA00004477"/>
    </source>
</evidence>
<feature type="transmembrane region" description="Helical" evidence="12">
    <location>
        <begin position="530"/>
        <end position="552"/>
    </location>
</feature>
<comment type="similarity">
    <text evidence="3 12">Belongs to the PIGG/PIGN/PIGO family. PIGN subfamily.</text>
</comment>
<feature type="transmembrane region" description="Helical" evidence="12">
    <location>
        <begin position="7"/>
        <end position="27"/>
    </location>
</feature>
<evidence type="ECO:0000256" key="10">
    <source>
        <dbReference type="ARBA" id="ARBA00023136"/>
    </source>
</evidence>
<dbReference type="PANTHER" id="PTHR12250:SF0">
    <property type="entry name" value="GPI ETHANOLAMINE PHOSPHATE TRANSFERASE 1"/>
    <property type="match status" value="1"/>
</dbReference>
<keyword evidence="7 12" id="KW-0812">Transmembrane</keyword>
<keyword evidence="6 12" id="KW-0808">Transferase</keyword>
<feature type="transmembrane region" description="Helical" evidence="12">
    <location>
        <begin position="945"/>
        <end position="968"/>
    </location>
</feature>
<keyword evidence="11" id="KW-0325">Glycoprotein</keyword>
<feature type="transmembrane region" description="Helical" evidence="12">
    <location>
        <begin position="816"/>
        <end position="841"/>
    </location>
</feature>
<evidence type="ECO:0000256" key="3">
    <source>
        <dbReference type="ARBA" id="ARBA00008400"/>
    </source>
</evidence>
<dbReference type="InterPro" id="IPR017850">
    <property type="entry name" value="Alkaline_phosphatase_core_sf"/>
</dbReference>
<evidence type="ECO:0000256" key="11">
    <source>
        <dbReference type="ARBA" id="ARBA00023180"/>
    </source>
</evidence>
<dbReference type="GO" id="GO:0006506">
    <property type="term" value="P:GPI anchor biosynthetic process"/>
    <property type="evidence" value="ECO:0007669"/>
    <property type="project" value="UniProtKB-UniPathway"/>
</dbReference>
<evidence type="ECO:0000256" key="12">
    <source>
        <dbReference type="RuleBase" id="RU367138"/>
    </source>
</evidence>
<dbReference type="GO" id="GO:0005789">
    <property type="term" value="C:endoplasmic reticulum membrane"/>
    <property type="evidence" value="ECO:0007669"/>
    <property type="project" value="UniProtKB-SubCell"/>
</dbReference>
<name>A0A3R7YB19_9STRA</name>
<feature type="transmembrane region" description="Helical" evidence="12">
    <location>
        <begin position="747"/>
        <end position="766"/>
    </location>
</feature>
<dbReference type="EC" id="2.-.-.-" evidence="12"/>
<dbReference type="EMBL" id="QKXF01000122">
    <property type="protein sequence ID" value="RQM16277.1"/>
    <property type="molecule type" value="Genomic_DNA"/>
</dbReference>
<comment type="pathway">
    <text evidence="2 12">Glycolipid biosynthesis; glycosylphosphatidylinositol-anchor biosynthesis.</text>
</comment>
<dbReference type="Gene3D" id="3.40.720.10">
    <property type="entry name" value="Alkaline Phosphatase, subunit A"/>
    <property type="match status" value="1"/>
</dbReference>
<dbReference type="PANTHER" id="PTHR12250">
    <property type="entry name" value="PHOSPHATIDYLINOSITOL GLYCAN, CLASS N"/>
    <property type="match status" value="1"/>
</dbReference>
<keyword evidence="8 12" id="KW-0256">Endoplasmic reticulum</keyword>
<dbReference type="AlphaFoldDB" id="A0A3R7YB19"/>
<feature type="transmembrane region" description="Helical" evidence="12">
    <location>
        <begin position="595"/>
        <end position="613"/>
    </location>
</feature>
<evidence type="ECO:0000256" key="7">
    <source>
        <dbReference type="ARBA" id="ARBA00022692"/>
    </source>
</evidence>
<comment type="caution">
    <text evidence="14">The sequence shown here is derived from an EMBL/GenBank/DDBJ whole genome shotgun (WGS) entry which is preliminary data.</text>
</comment>
<dbReference type="GO" id="GO:0051377">
    <property type="term" value="F:mannose-ethanolamine phosphotransferase activity"/>
    <property type="evidence" value="ECO:0007669"/>
    <property type="project" value="UniProtKB-UniRule"/>
</dbReference>
<gene>
    <name evidence="14" type="ORF">DD237_002856</name>
</gene>
<evidence type="ECO:0000256" key="2">
    <source>
        <dbReference type="ARBA" id="ARBA00004687"/>
    </source>
</evidence>
<dbReference type="Pfam" id="PF01663">
    <property type="entry name" value="Phosphodiest"/>
    <property type="match status" value="1"/>
</dbReference>
<evidence type="ECO:0000256" key="5">
    <source>
        <dbReference type="ARBA" id="ARBA00022502"/>
    </source>
</evidence>
<sequence>MDSITQLLLLGVAFHLSCIFSIFDIYFQSHVESFIPNANYTSSPPAKRVIIFTLDGCRVDKLFKVVAGFTDHYDLNPESTENVTFSSDNRSSFLGDVMRHRGSWGVSHNHAPTESRPCHVALTAGMYEDPHAVYKSWKQHPVPFDSVFNQSSSSFIYGNKDVAPMLARHAPPATEEHYTAQEEVEMVRKDTTLLDVWIFRKVEELFTRGMETRDRKLYNQLHQEKLVIYCHFLGTDTTGPKYGADSREYLENIAVVDRLIEKTEKTIEEYYGNDGRTAYVVSTDHGMDLHGDHGDDAPAKTRTAIIAWGAGVHGPEMTTMINTNATGFVIELPTQSRAEVLARLESQVPEEQAAIREWGTLLDYKRKDVMQTDVAPLISALAGLPFSRNSVGVLPFTYLNKDKYRAKAMRANAQQLYNHVLRKEEVKRAHRGLLFIPYSSLHQRVSSLVAHLDEAIGSISESKHYSIHDDTHRVVEILSQEMIELCRSAIVYYHTYDCFFLLGSIVLGYVGWALVMFFGYLHPDTFRVRWLFTHTISVKFIATVVAVMWWRYLADSPLTYYLYGLCPLVFWKFVWSHRDQFRAVLPVGHDSWCQWSIQIAFLFVVLELVALGYQRRVIFSLLFMLLALQPDVANYNLFKLSGDIQLKERWHGKKLVSPSTCWSASCLLIAIFPCLSSELNENTPLVHIGALLVVAFACISIRSVSTIYAHISQRKAELVCGGLPVLLALLTLQWTTSFFDRNEVPPSFLVVANWVLAVTPPVWMIIETQCKSKTVGLRLVKHEDENDLECQQKTSGEVIRVVVERLTRVMLALTPALALLSTSYEVLFYLALCSALVSWLMMEADAAATEGVYVTREVQRALMLLLFAQVSFFGTTSVASMTNFQIPAIRRFLPNPAPFIAYALVVLKLLIPFVVVGCAFRLIILLPSTAVSTREKEMHGKSTGVVRYILVAVSFADILAVQLLFGVTNEGSWKQMGNSIAEFCIINAQIILLPTILFLAWIYVQDLECIGKWCDSVENDKDEKSN</sequence>
<feature type="transmembrane region" description="Helical" evidence="12">
    <location>
        <begin position="980"/>
        <end position="1004"/>
    </location>
</feature>
<dbReference type="Pfam" id="PF04987">
    <property type="entry name" value="PigN"/>
    <property type="match status" value="1"/>
</dbReference>
<keyword evidence="10 12" id="KW-0472">Membrane</keyword>
<feature type="transmembrane region" description="Helical" evidence="12">
    <location>
        <begin position="499"/>
        <end position="518"/>
    </location>
</feature>
<organism evidence="14 15">
    <name type="scientific">Peronospora effusa</name>
    <dbReference type="NCBI Taxonomy" id="542832"/>
    <lineage>
        <taxon>Eukaryota</taxon>
        <taxon>Sar</taxon>
        <taxon>Stramenopiles</taxon>
        <taxon>Oomycota</taxon>
        <taxon>Peronosporomycetes</taxon>
        <taxon>Peronosporales</taxon>
        <taxon>Peronosporaceae</taxon>
        <taxon>Peronospora</taxon>
    </lineage>
</organism>
<feature type="transmembrane region" description="Helical" evidence="12">
    <location>
        <begin position="659"/>
        <end position="679"/>
    </location>
</feature>
<evidence type="ECO:0000256" key="4">
    <source>
        <dbReference type="ARBA" id="ARBA00020831"/>
    </source>
</evidence>
<evidence type="ECO:0000256" key="6">
    <source>
        <dbReference type="ARBA" id="ARBA00022679"/>
    </source>
</evidence>
<dbReference type="InterPro" id="IPR007070">
    <property type="entry name" value="GPI_EtnP_transferase_1"/>
</dbReference>
<evidence type="ECO:0000259" key="13">
    <source>
        <dbReference type="Pfam" id="PF04987"/>
    </source>
</evidence>
<feature type="domain" description="GPI ethanolamine phosphate transferase 1 C-terminal" evidence="13">
    <location>
        <begin position="489"/>
        <end position="972"/>
    </location>
</feature>
<evidence type="ECO:0000256" key="8">
    <source>
        <dbReference type="ARBA" id="ARBA00022824"/>
    </source>
</evidence>
<feature type="transmembrane region" description="Helical" evidence="12">
    <location>
        <begin position="899"/>
        <end position="925"/>
    </location>
</feature>
<feature type="transmembrane region" description="Helical" evidence="12">
    <location>
        <begin position="685"/>
        <end position="704"/>
    </location>
</feature>
<comment type="subcellular location">
    <subcellularLocation>
        <location evidence="1 12">Endoplasmic reticulum membrane</location>
        <topology evidence="1 12">Multi-pass membrane protein</topology>
    </subcellularLocation>
</comment>
<protein>
    <recommendedName>
        <fullName evidence="4 12">GPI ethanolamine phosphate transferase 1</fullName>
        <ecNumber evidence="12">2.-.-.-</ecNumber>
    </recommendedName>
</protein>
<dbReference type="InterPro" id="IPR002591">
    <property type="entry name" value="Phosphodiest/P_Trfase"/>
</dbReference>
<keyword evidence="5 12" id="KW-0337">GPI-anchor biosynthesis</keyword>
<evidence type="ECO:0000256" key="9">
    <source>
        <dbReference type="ARBA" id="ARBA00022989"/>
    </source>
</evidence>
<dbReference type="Proteomes" id="UP000286097">
    <property type="component" value="Unassembled WGS sequence"/>
</dbReference>
<reference evidence="14 15" key="1">
    <citation type="submission" date="2018-06" db="EMBL/GenBank/DDBJ databases">
        <title>Comparative genomics of downy mildews reveals potential adaptations to biotrophy.</title>
        <authorList>
            <person name="Fletcher K."/>
            <person name="Klosterman S.J."/>
            <person name="Derevnina L."/>
            <person name="Martin F."/>
            <person name="Koike S."/>
            <person name="Reyes Chin-Wo S."/>
            <person name="Mou B."/>
            <person name="Michelmore R."/>
        </authorList>
    </citation>
    <scope>NUCLEOTIDE SEQUENCE [LARGE SCALE GENOMIC DNA]</scope>
    <source>
        <strain evidence="14 15">R13</strain>
    </source>
</reference>
<evidence type="ECO:0000313" key="14">
    <source>
        <dbReference type="EMBL" id="RQM16277.1"/>
    </source>
</evidence>
<keyword evidence="9 12" id="KW-1133">Transmembrane helix</keyword>
<dbReference type="VEuPathDB" id="FungiDB:DD237_002856"/>
<dbReference type="InterPro" id="IPR037671">
    <property type="entry name" value="PIGN_N"/>
</dbReference>
<proteinExistence type="inferred from homology"/>
<dbReference type="InterPro" id="IPR017852">
    <property type="entry name" value="GPI_EtnP_transferase_1_C"/>
</dbReference>
<feature type="transmembrane region" description="Helical" evidence="12">
    <location>
        <begin position="716"/>
        <end position="735"/>
    </location>
</feature>
<dbReference type="CDD" id="cd16020">
    <property type="entry name" value="GPI_EPT_1"/>
    <property type="match status" value="1"/>
</dbReference>
<comment type="function">
    <text evidence="12">Ethanolamine phosphate transferase involved in glycosylphosphatidylinositol-anchor biosynthesis. Transfers ethanolamine phosphate to the first alpha-1,4-linked mannose of the glycosylphosphatidylinositol precursor of GPI-anchor.</text>
</comment>
<evidence type="ECO:0000313" key="15">
    <source>
        <dbReference type="Proteomes" id="UP000286097"/>
    </source>
</evidence>
<feature type="transmembrane region" description="Helical" evidence="12">
    <location>
        <begin position="558"/>
        <end position="575"/>
    </location>
</feature>
<accession>A0A3R7YB19</accession>
<feature type="transmembrane region" description="Helical" evidence="12">
    <location>
        <begin position="861"/>
        <end position="879"/>
    </location>
</feature>